<protein>
    <submittedName>
        <fullName evidence="1">Predicted metal-binding protein</fullName>
    </submittedName>
</protein>
<accession>A0A285NHZ0</accession>
<proteinExistence type="predicted"/>
<gene>
    <name evidence="1" type="ORF">SAMN06265182_1470</name>
</gene>
<dbReference type="InterPro" id="IPR018664">
    <property type="entry name" value="DUF2103_metal-binding"/>
</dbReference>
<reference evidence="2" key="1">
    <citation type="submission" date="2017-09" db="EMBL/GenBank/DDBJ databases">
        <authorList>
            <person name="Varghese N."/>
            <person name="Submissions S."/>
        </authorList>
    </citation>
    <scope>NUCLEOTIDE SEQUENCE [LARGE SCALE GENOMIC DNA]</scope>
    <source>
        <strain evidence="2">DSM 15103</strain>
    </source>
</reference>
<keyword evidence="2" id="KW-1185">Reference proteome</keyword>
<dbReference type="RefSeq" id="WP_097000636.1">
    <property type="nucleotide sequence ID" value="NZ_OBEI01000006.1"/>
</dbReference>
<dbReference type="Proteomes" id="UP000219036">
    <property type="component" value="Unassembled WGS sequence"/>
</dbReference>
<organism evidence="1 2">
    <name type="scientific">Persephonella hydrogeniphila</name>
    <dbReference type="NCBI Taxonomy" id="198703"/>
    <lineage>
        <taxon>Bacteria</taxon>
        <taxon>Pseudomonadati</taxon>
        <taxon>Aquificota</taxon>
        <taxon>Aquificia</taxon>
        <taxon>Aquificales</taxon>
        <taxon>Hydrogenothermaceae</taxon>
        <taxon>Persephonella</taxon>
    </lineage>
</organism>
<dbReference type="EMBL" id="OBEI01000006">
    <property type="protein sequence ID" value="SNZ09069.1"/>
    <property type="molecule type" value="Genomic_DNA"/>
</dbReference>
<dbReference type="Pfam" id="PF09876">
    <property type="entry name" value="DUF2103"/>
    <property type="match status" value="1"/>
</dbReference>
<evidence type="ECO:0000313" key="1">
    <source>
        <dbReference type="EMBL" id="SNZ09069.1"/>
    </source>
</evidence>
<dbReference type="OrthoDB" id="14838at2"/>
<name>A0A285NHZ0_9AQUI</name>
<sequence>MKYRKKGIKKEHHIIEDGEELLQELIKKGLVKSIIPGRIKTTPKGQPGNPRLTFQYETNSGAKLLLKKGSTVQEIFVITSDTQKLKEYLQKRFPKN</sequence>
<evidence type="ECO:0000313" key="2">
    <source>
        <dbReference type="Proteomes" id="UP000219036"/>
    </source>
</evidence>
<dbReference type="AlphaFoldDB" id="A0A285NHZ0"/>